<dbReference type="EMBL" id="AP005426">
    <property type="protein sequence ID" value="BAD33492.1"/>
    <property type="molecule type" value="Genomic_DNA"/>
</dbReference>
<reference evidence="3" key="1">
    <citation type="submission" date="2002-06" db="EMBL/GenBank/DDBJ databases">
        <title>Oryza sativa nipponbare(GA3) genomic DNA, chromosome 9, PAC clone:P0668D04.</title>
        <authorList>
            <person name="Sasaki T."/>
            <person name="Matsumoto T."/>
            <person name="Katayose Y."/>
        </authorList>
    </citation>
    <scope>NUCLEOTIDE SEQUENCE</scope>
</reference>
<dbReference type="Proteomes" id="UP000000763">
    <property type="component" value="Chromosome 9"/>
</dbReference>
<feature type="compositionally biased region" description="Basic and acidic residues" evidence="1">
    <location>
        <begin position="13"/>
        <end position="22"/>
    </location>
</feature>
<evidence type="ECO:0000256" key="1">
    <source>
        <dbReference type="SAM" id="MobiDB-lite"/>
    </source>
</evidence>
<feature type="compositionally biased region" description="Basic and acidic residues" evidence="1">
    <location>
        <begin position="41"/>
        <end position="51"/>
    </location>
</feature>
<feature type="region of interest" description="Disordered" evidence="1">
    <location>
        <begin position="1"/>
        <end position="120"/>
    </location>
</feature>
<proteinExistence type="predicted"/>
<organism evidence="2 4">
    <name type="scientific">Oryza sativa subsp. japonica</name>
    <name type="common">Rice</name>
    <dbReference type="NCBI Taxonomy" id="39947"/>
    <lineage>
        <taxon>Eukaryota</taxon>
        <taxon>Viridiplantae</taxon>
        <taxon>Streptophyta</taxon>
        <taxon>Embryophyta</taxon>
        <taxon>Tracheophyta</taxon>
        <taxon>Spermatophyta</taxon>
        <taxon>Magnoliopsida</taxon>
        <taxon>Liliopsida</taxon>
        <taxon>Poales</taxon>
        <taxon>Poaceae</taxon>
        <taxon>BOP clade</taxon>
        <taxon>Oryzoideae</taxon>
        <taxon>Oryzeae</taxon>
        <taxon>Oryzinae</taxon>
        <taxon>Oryza</taxon>
        <taxon>Oryza sativa</taxon>
    </lineage>
</organism>
<reference evidence="2" key="2">
    <citation type="submission" date="2002-06" db="EMBL/GenBank/DDBJ databases">
        <title>Oryza sativa nipponbare(GA3) genomic DNA, chromosome 9, PAC clone:P0701F11.</title>
        <authorList>
            <person name="Sasaki T."/>
            <person name="Matsumoto T."/>
            <person name="Katayose Y."/>
        </authorList>
    </citation>
    <scope>NUCLEOTIDE SEQUENCE</scope>
</reference>
<accession>Q6ERQ4</accession>
<name>Q6ERQ4_ORYSJ</name>
<evidence type="ECO:0000313" key="4">
    <source>
        <dbReference type="Proteomes" id="UP000000763"/>
    </source>
</evidence>
<feature type="compositionally biased region" description="Basic and acidic residues" evidence="1">
    <location>
        <begin position="60"/>
        <end position="79"/>
    </location>
</feature>
<reference evidence="4" key="3">
    <citation type="journal article" date="2005" name="Nature">
        <title>The map-based sequence of the rice genome.</title>
        <authorList>
            <consortium name="International rice genome sequencing project (IRGSP)"/>
            <person name="Matsumoto T."/>
            <person name="Wu J."/>
            <person name="Kanamori H."/>
            <person name="Katayose Y."/>
            <person name="Fujisawa M."/>
            <person name="Namiki N."/>
            <person name="Mizuno H."/>
            <person name="Yamamoto K."/>
            <person name="Antonio B.A."/>
            <person name="Baba T."/>
            <person name="Sakata K."/>
            <person name="Nagamura Y."/>
            <person name="Aoki H."/>
            <person name="Arikawa K."/>
            <person name="Arita K."/>
            <person name="Bito T."/>
            <person name="Chiden Y."/>
            <person name="Fujitsuka N."/>
            <person name="Fukunaka R."/>
            <person name="Hamada M."/>
            <person name="Harada C."/>
            <person name="Hayashi A."/>
            <person name="Hijishita S."/>
            <person name="Honda M."/>
            <person name="Hosokawa S."/>
            <person name="Ichikawa Y."/>
            <person name="Idonuma A."/>
            <person name="Iijima M."/>
            <person name="Ikeda M."/>
            <person name="Ikeno M."/>
            <person name="Ito K."/>
            <person name="Ito S."/>
            <person name="Ito T."/>
            <person name="Ito Y."/>
            <person name="Ito Y."/>
            <person name="Iwabuchi A."/>
            <person name="Kamiya K."/>
            <person name="Karasawa W."/>
            <person name="Kurita K."/>
            <person name="Katagiri S."/>
            <person name="Kikuta A."/>
            <person name="Kobayashi H."/>
            <person name="Kobayashi N."/>
            <person name="Machita K."/>
            <person name="Maehara T."/>
            <person name="Masukawa M."/>
            <person name="Mizubayashi T."/>
            <person name="Mukai Y."/>
            <person name="Nagasaki H."/>
            <person name="Nagata Y."/>
            <person name="Naito S."/>
            <person name="Nakashima M."/>
            <person name="Nakama Y."/>
            <person name="Nakamichi Y."/>
            <person name="Nakamura M."/>
            <person name="Meguro A."/>
            <person name="Negishi M."/>
            <person name="Ohta I."/>
            <person name="Ohta T."/>
            <person name="Okamoto M."/>
            <person name="Ono N."/>
            <person name="Saji S."/>
            <person name="Sakaguchi M."/>
            <person name="Sakai K."/>
            <person name="Shibata M."/>
            <person name="Shimokawa T."/>
            <person name="Song J."/>
            <person name="Takazaki Y."/>
            <person name="Terasawa K."/>
            <person name="Tsugane M."/>
            <person name="Tsuji K."/>
            <person name="Ueda S."/>
            <person name="Waki K."/>
            <person name="Yamagata H."/>
            <person name="Yamamoto M."/>
            <person name="Yamamoto S."/>
            <person name="Yamane H."/>
            <person name="Yoshiki S."/>
            <person name="Yoshihara R."/>
            <person name="Yukawa K."/>
            <person name="Zhong H."/>
            <person name="Yano M."/>
            <person name="Yuan Q."/>
            <person name="Ouyang S."/>
            <person name="Liu J."/>
            <person name="Jones K.M."/>
            <person name="Gansberger K."/>
            <person name="Moffat K."/>
            <person name="Hill J."/>
            <person name="Bera J."/>
            <person name="Fadrosh D."/>
            <person name="Jin S."/>
            <person name="Johri S."/>
            <person name="Kim M."/>
            <person name="Overton L."/>
            <person name="Reardon M."/>
            <person name="Tsitrin T."/>
            <person name="Vuong H."/>
            <person name="Weaver B."/>
            <person name="Ciecko A."/>
            <person name="Tallon L."/>
            <person name="Jackson J."/>
            <person name="Pai G."/>
            <person name="Aken S.V."/>
            <person name="Utterback T."/>
            <person name="Reidmuller S."/>
            <person name="Feldblyum T."/>
            <person name="Hsiao J."/>
            <person name="Zismann V."/>
            <person name="Iobst S."/>
            <person name="de Vazeille A.R."/>
            <person name="Buell C.R."/>
            <person name="Ying K."/>
            <person name="Li Y."/>
            <person name="Lu T."/>
            <person name="Huang Y."/>
            <person name="Zhao Q."/>
            <person name="Feng Q."/>
            <person name="Zhang L."/>
            <person name="Zhu J."/>
            <person name="Weng Q."/>
            <person name="Mu J."/>
            <person name="Lu Y."/>
            <person name="Fan D."/>
            <person name="Liu Y."/>
            <person name="Guan J."/>
            <person name="Zhang Y."/>
            <person name="Yu S."/>
            <person name="Liu X."/>
            <person name="Zhang Y."/>
            <person name="Hong G."/>
            <person name="Han B."/>
            <person name="Choisne N."/>
            <person name="Demange N."/>
            <person name="Orjeda G."/>
            <person name="Samain S."/>
            <person name="Cattolico L."/>
            <person name="Pelletier E."/>
            <person name="Couloux A."/>
            <person name="Segurens B."/>
            <person name="Wincker P."/>
            <person name="D'Hont A."/>
            <person name="Scarpelli C."/>
            <person name="Weissenbach J."/>
            <person name="Salanoubat M."/>
            <person name="Quetier F."/>
            <person name="Yu Y."/>
            <person name="Kim H.R."/>
            <person name="Rambo T."/>
            <person name="Currie J."/>
            <person name="Collura K."/>
            <person name="Luo M."/>
            <person name="Yang T."/>
            <person name="Ammiraju J.S.S."/>
            <person name="Engler F."/>
            <person name="Soderlund C."/>
            <person name="Wing R.A."/>
            <person name="Palmer L.E."/>
            <person name="de la Bastide M."/>
            <person name="Spiegel L."/>
            <person name="Nascimento L."/>
            <person name="Zutavern T."/>
            <person name="O'Shaughnessy A."/>
            <person name="Dike S."/>
            <person name="Dedhia N."/>
            <person name="Preston R."/>
            <person name="Balija V."/>
            <person name="McCombie W.R."/>
            <person name="Chow T."/>
            <person name="Chen H."/>
            <person name="Chung M."/>
            <person name="Chen C."/>
            <person name="Shaw J."/>
            <person name="Wu H."/>
            <person name="Hsiao K."/>
            <person name="Chao Y."/>
            <person name="Chu M."/>
            <person name="Cheng C."/>
            <person name="Hour A."/>
            <person name="Lee P."/>
            <person name="Lin S."/>
            <person name="Lin Y."/>
            <person name="Liou J."/>
            <person name="Liu S."/>
            <person name="Hsing Y."/>
            <person name="Raghuvanshi S."/>
            <person name="Mohanty A."/>
            <person name="Bharti A.K."/>
            <person name="Gaur A."/>
            <person name="Gupta V."/>
            <person name="Kumar D."/>
            <person name="Ravi V."/>
            <person name="Vij S."/>
            <person name="Kapur A."/>
            <person name="Khurana P."/>
            <person name="Khurana P."/>
            <person name="Khurana J.P."/>
            <person name="Tyagi A.K."/>
            <person name="Gaikwad K."/>
            <person name="Singh A."/>
            <person name="Dalal V."/>
            <person name="Srivastava S."/>
            <person name="Dixit A."/>
            <person name="Pal A.K."/>
            <person name="Ghazi I.A."/>
            <person name="Yadav M."/>
            <person name="Pandit A."/>
            <person name="Bhargava A."/>
            <person name="Sureshbabu K."/>
            <person name="Batra K."/>
            <person name="Sharma T.R."/>
            <person name="Mohapatra T."/>
            <person name="Singh N.K."/>
            <person name="Messing J."/>
            <person name="Nelson A.B."/>
            <person name="Fuks G."/>
            <person name="Kavchok S."/>
            <person name="Keizer G."/>
            <person name="Linton E."/>
            <person name="Llaca V."/>
            <person name="Song R."/>
            <person name="Tanyolac B."/>
            <person name="Young S."/>
            <person name="Ho-Il K."/>
            <person name="Hahn J.H."/>
            <person name="Sangsakoo G."/>
            <person name="Vanavichit A."/>
            <person name="de Mattos Luiz.A.T."/>
            <person name="Zimmer P.D."/>
            <person name="Malone G."/>
            <person name="Dellagostin O."/>
            <person name="de Oliveira A.C."/>
            <person name="Bevan M."/>
            <person name="Bancroft I."/>
            <person name="Minx P."/>
            <person name="Cordum H."/>
            <person name="Wilson R."/>
            <person name="Cheng Z."/>
            <person name="Jin W."/>
            <person name="Jiang J."/>
            <person name="Leong S.A."/>
            <person name="Iwama H."/>
            <person name="Gojobori T."/>
            <person name="Itoh T."/>
            <person name="Niimura Y."/>
            <person name="Fujii Y."/>
            <person name="Habara T."/>
            <person name="Sakai H."/>
            <person name="Sato Y."/>
            <person name="Wilson G."/>
            <person name="Kumar K."/>
            <person name="McCouch S."/>
            <person name="Juretic N."/>
            <person name="Hoen D."/>
            <person name="Wright S."/>
            <person name="Bruskiewich R."/>
            <person name="Bureau T."/>
            <person name="Miyao A."/>
            <person name="Hirochika H."/>
            <person name="Nishikawa T."/>
            <person name="Kadowaki K."/>
            <person name="Sugiura M."/>
            <person name="Burr B."/>
            <person name="Sasaki T."/>
        </authorList>
    </citation>
    <scope>NUCLEOTIDE SEQUENCE [LARGE SCALE GENOMIC DNA]</scope>
    <source>
        <strain evidence="4">cv. Nipponbare</strain>
    </source>
</reference>
<evidence type="ECO:0000313" key="2">
    <source>
        <dbReference type="EMBL" id="BAD28666.1"/>
    </source>
</evidence>
<evidence type="ECO:0000313" key="3">
    <source>
        <dbReference type="EMBL" id="BAD33492.1"/>
    </source>
</evidence>
<sequence length="120" mass="12510">MALAARQPRRRDVRAAHARDSVWGRGARSGDATGDGNGAARRGEGDGDGRQRCARRGRGAGREAAWHGARRGGDGDSARGGEGLEATRRNDGDDDVGGDVTAMGQHAAARGSGARRHARW</sequence>
<dbReference type="EMBL" id="AP005429">
    <property type="protein sequence ID" value="BAD28666.1"/>
    <property type="molecule type" value="Genomic_DNA"/>
</dbReference>
<dbReference type="AlphaFoldDB" id="Q6ERQ4"/>
<gene>
    <name evidence="3" type="ORF">P0668D04.15</name>
    <name evidence="2" type="ORF">P0701F11.34</name>
</gene>
<protein>
    <submittedName>
        <fullName evidence="2">Uncharacterized protein</fullName>
    </submittedName>
</protein>
<reference evidence="4" key="4">
    <citation type="journal article" date="2008" name="Nucleic Acids Res.">
        <title>The rice annotation project database (RAP-DB): 2008 update.</title>
        <authorList>
            <consortium name="The rice annotation project (RAP)"/>
        </authorList>
    </citation>
    <scope>GENOME REANNOTATION</scope>
    <source>
        <strain evidence="4">cv. Nipponbare</strain>
    </source>
</reference>